<dbReference type="GO" id="GO:0007165">
    <property type="term" value="P:signal transduction"/>
    <property type="evidence" value="ECO:0007669"/>
    <property type="project" value="UniProtKB-KW"/>
</dbReference>
<name>A0A923J2A0_CLOTT</name>
<dbReference type="PANTHER" id="PTHR32089">
    <property type="entry name" value="METHYL-ACCEPTING CHEMOTAXIS PROTEIN MCPB"/>
    <property type="match status" value="1"/>
</dbReference>
<dbReference type="PANTHER" id="PTHR32089:SF112">
    <property type="entry name" value="LYSOZYME-LIKE PROTEIN-RELATED"/>
    <property type="match status" value="1"/>
</dbReference>
<dbReference type="RefSeq" id="WP_035150652.1">
    <property type="nucleotide sequence ID" value="NZ_JAAZWO010000012.1"/>
</dbReference>
<evidence type="ECO:0000256" key="2">
    <source>
        <dbReference type="PROSITE-ProRule" id="PRU00284"/>
    </source>
</evidence>
<evidence type="ECO:0000256" key="1">
    <source>
        <dbReference type="ARBA" id="ARBA00023224"/>
    </source>
</evidence>
<dbReference type="Proteomes" id="UP000563151">
    <property type="component" value="Unassembled WGS sequence"/>
</dbReference>
<evidence type="ECO:0000313" key="4">
    <source>
        <dbReference type="EMBL" id="MBC2398258.1"/>
    </source>
</evidence>
<dbReference type="InterPro" id="IPR029151">
    <property type="entry name" value="Sensor-like_sf"/>
</dbReference>
<dbReference type="SUPFAM" id="SSF58104">
    <property type="entry name" value="Methyl-accepting chemotaxis protein (MCP) signaling domain"/>
    <property type="match status" value="1"/>
</dbReference>
<dbReference type="AlphaFoldDB" id="A0A923J2A0"/>
<gene>
    <name evidence="4" type="ORF">HGG79_10815</name>
</gene>
<protein>
    <submittedName>
        <fullName evidence="4">Chemotaxis protein</fullName>
    </submittedName>
</protein>
<proteinExistence type="predicted"/>
<dbReference type="Gene3D" id="1.10.287.950">
    <property type="entry name" value="Methyl-accepting chemotaxis protein"/>
    <property type="match status" value="1"/>
</dbReference>
<evidence type="ECO:0000313" key="5">
    <source>
        <dbReference type="Proteomes" id="UP000563151"/>
    </source>
</evidence>
<sequence>MGNKLDESILQSFMEISPYLSSLLDEEISFALTDREKFIAFLPRENIKPDIKVGGFIKEGSSTYEALRLEKVVSKIVPENVFGFKLKSIAVPLKNERGNIVGVVSIGKSLEKQEHILNLSKNLSIALNQIASAITELSEGVQNTASSNEIILKEAKDASEKTENTDEILSFIKNIEKQTNLLGLNASIEAARAGEFGKGFSVVASEIRKLSNSSNESITKINKVIKEIRISVEKILDRIKIVNETSHNQAAALEEITASLQQVNTTAEKLEQISSKY</sequence>
<reference evidence="4 5" key="1">
    <citation type="submission" date="2020-04" db="EMBL/GenBank/DDBJ databases">
        <title>Genomic insights into acetone-butanol-ethanol (ABE) fermentation by sequencing solventogenic clostridia strains.</title>
        <authorList>
            <person name="Brown S."/>
        </authorList>
    </citation>
    <scope>NUCLEOTIDE SEQUENCE [LARGE SCALE GENOMIC DNA]</scope>
    <source>
        <strain evidence="4 5">DJ011</strain>
    </source>
</reference>
<dbReference type="EMBL" id="JAAZWO010000012">
    <property type="protein sequence ID" value="MBC2398258.1"/>
    <property type="molecule type" value="Genomic_DNA"/>
</dbReference>
<comment type="caution">
    <text evidence="4">The sequence shown here is derived from an EMBL/GenBank/DDBJ whole genome shotgun (WGS) entry which is preliminary data.</text>
</comment>
<dbReference type="Pfam" id="PF00015">
    <property type="entry name" value="MCPsignal"/>
    <property type="match status" value="1"/>
</dbReference>
<keyword evidence="1 2" id="KW-0807">Transducer</keyword>
<accession>A0A923J2A0</accession>
<evidence type="ECO:0000259" key="3">
    <source>
        <dbReference type="PROSITE" id="PS50111"/>
    </source>
</evidence>
<dbReference type="GO" id="GO:0016020">
    <property type="term" value="C:membrane"/>
    <property type="evidence" value="ECO:0007669"/>
    <property type="project" value="InterPro"/>
</dbReference>
<feature type="domain" description="Methyl-accepting transducer" evidence="3">
    <location>
        <begin position="156"/>
        <end position="277"/>
    </location>
</feature>
<organism evidence="4 5">
    <name type="scientific">Clostridium tetanomorphum</name>
    <dbReference type="NCBI Taxonomy" id="1553"/>
    <lineage>
        <taxon>Bacteria</taxon>
        <taxon>Bacillati</taxon>
        <taxon>Bacillota</taxon>
        <taxon>Clostridia</taxon>
        <taxon>Eubacteriales</taxon>
        <taxon>Clostridiaceae</taxon>
        <taxon>Clostridium</taxon>
    </lineage>
</organism>
<keyword evidence="5" id="KW-1185">Reference proteome</keyword>
<dbReference type="SMART" id="SM00283">
    <property type="entry name" value="MA"/>
    <property type="match status" value="1"/>
</dbReference>
<dbReference type="InterPro" id="IPR004089">
    <property type="entry name" value="MCPsignal_dom"/>
</dbReference>
<dbReference type="SUPFAM" id="SSF103190">
    <property type="entry name" value="Sensory domain-like"/>
    <property type="match status" value="1"/>
</dbReference>
<dbReference type="PROSITE" id="PS50111">
    <property type="entry name" value="CHEMOTAXIS_TRANSDUC_2"/>
    <property type="match status" value="1"/>
</dbReference>